<evidence type="ECO:0000256" key="1">
    <source>
        <dbReference type="ARBA" id="ARBA00022723"/>
    </source>
</evidence>
<name>A0A422NJS1_TRYRA</name>
<dbReference type="GO" id="GO:0000785">
    <property type="term" value="C:chromatin"/>
    <property type="evidence" value="ECO:0007669"/>
    <property type="project" value="TreeGrafter"/>
</dbReference>
<dbReference type="RefSeq" id="XP_029238844.1">
    <property type="nucleotide sequence ID" value="XM_029381291.1"/>
</dbReference>
<dbReference type="CDD" id="cd16650">
    <property type="entry name" value="SP-RING_PIAS-like"/>
    <property type="match status" value="1"/>
</dbReference>
<dbReference type="GO" id="GO:0061665">
    <property type="term" value="F:SUMO ligase activity"/>
    <property type="evidence" value="ECO:0007669"/>
    <property type="project" value="TreeGrafter"/>
</dbReference>
<dbReference type="InterPro" id="IPR013083">
    <property type="entry name" value="Znf_RING/FYVE/PHD"/>
</dbReference>
<feature type="domain" description="SP-RING-type" evidence="6">
    <location>
        <begin position="58"/>
        <end position="140"/>
    </location>
</feature>
<evidence type="ECO:0000256" key="4">
    <source>
        <dbReference type="PROSITE-ProRule" id="PRU00452"/>
    </source>
</evidence>
<dbReference type="GeneID" id="40328291"/>
<dbReference type="InterPro" id="IPR004181">
    <property type="entry name" value="Znf_MIZ"/>
</dbReference>
<dbReference type="EMBL" id="MKGL01000127">
    <property type="protein sequence ID" value="RNF05723.1"/>
    <property type="molecule type" value="Genomic_DNA"/>
</dbReference>
<dbReference type="PANTHER" id="PTHR10782:SF96">
    <property type="entry name" value="SP-RING-TYPE DOMAIN-CONTAINING PROTEIN"/>
    <property type="match status" value="1"/>
</dbReference>
<comment type="caution">
    <text evidence="7">The sequence shown here is derived from an EMBL/GenBank/DDBJ whole genome shotgun (WGS) entry which is preliminary data.</text>
</comment>
<gene>
    <name evidence="7" type="ORF">TraAM80_04358</name>
</gene>
<proteinExistence type="predicted"/>
<keyword evidence="8" id="KW-1185">Reference proteome</keyword>
<sequence>MTESDVDVDIGWVDDDGVDADNTQPGCGHTKLMKHDNNKTTLSSLPSGATIVADHGNDDGGLMDDGDAVVTLRCPLSYQRIRLAGKGKHCTHLACFDVVTYLESSLHSSSWNCPICDGAVFVHDLRLDRTLQSALDGLGAEVDTVVLFGSGHREWRAACQRKEGSVGATDNRNSCGNKSTTRGAQRLGGEGQQMRPQLCVVDDSEEEGASGGDAEGVGVPVMDGDRKRARYEKA</sequence>
<dbReference type="GO" id="GO:0016925">
    <property type="term" value="P:protein sumoylation"/>
    <property type="evidence" value="ECO:0007669"/>
    <property type="project" value="TreeGrafter"/>
</dbReference>
<keyword evidence="3" id="KW-0862">Zinc</keyword>
<feature type="region of interest" description="Disordered" evidence="5">
    <location>
        <begin position="162"/>
        <end position="234"/>
    </location>
</feature>
<evidence type="ECO:0000313" key="7">
    <source>
        <dbReference type="EMBL" id="RNF05723.1"/>
    </source>
</evidence>
<dbReference type="Pfam" id="PF02891">
    <property type="entry name" value="zf-MIZ"/>
    <property type="match status" value="1"/>
</dbReference>
<dbReference type="PROSITE" id="PS51044">
    <property type="entry name" value="ZF_SP_RING"/>
    <property type="match status" value="1"/>
</dbReference>
<evidence type="ECO:0000259" key="6">
    <source>
        <dbReference type="PROSITE" id="PS51044"/>
    </source>
</evidence>
<keyword evidence="2 4" id="KW-0863">Zinc-finger</keyword>
<evidence type="ECO:0000256" key="2">
    <source>
        <dbReference type="ARBA" id="ARBA00022771"/>
    </source>
</evidence>
<dbReference type="OrthoDB" id="27975at2759"/>
<dbReference type="Gene3D" id="3.30.40.10">
    <property type="entry name" value="Zinc/RING finger domain, C3HC4 (zinc finger)"/>
    <property type="match status" value="1"/>
</dbReference>
<dbReference type="Proteomes" id="UP000283634">
    <property type="component" value="Unassembled WGS sequence"/>
</dbReference>
<evidence type="ECO:0000256" key="5">
    <source>
        <dbReference type="SAM" id="MobiDB-lite"/>
    </source>
</evidence>
<protein>
    <submittedName>
        <fullName evidence="7">Zinc finger MIZ domain-containing protein 1 isoform X2</fullName>
    </submittedName>
</protein>
<organism evidence="7 8">
    <name type="scientific">Trypanosoma rangeli</name>
    <dbReference type="NCBI Taxonomy" id="5698"/>
    <lineage>
        <taxon>Eukaryota</taxon>
        <taxon>Discoba</taxon>
        <taxon>Euglenozoa</taxon>
        <taxon>Kinetoplastea</taxon>
        <taxon>Metakinetoplastina</taxon>
        <taxon>Trypanosomatida</taxon>
        <taxon>Trypanosomatidae</taxon>
        <taxon>Trypanosoma</taxon>
        <taxon>Herpetosoma</taxon>
    </lineage>
</organism>
<accession>A0A422NJS1</accession>
<evidence type="ECO:0000313" key="8">
    <source>
        <dbReference type="Proteomes" id="UP000283634"/>
    </source>
</evidence>
<dbReference type="PANTHER" id="PTHR10782">
    <property type="entry name" value="ZINC FINGER MIZ DOMAIN-CONTAINING PROTEIN"/>
    <property type="match status" value="1"/>
</dbReference>
<dbReference type="GO" id="GO:0008270">
    <property type="term" value="F:zinc ion binding"/>
    <property type="evidence" value="ECO:0007669"/>
    <property type="project" value="UniProtKB-KW"/>
</dbReference>
<keyword evidence="1" id="KW-0479">Metal-binding</keyword>
<dbReference type="AlphaFoldDB" id="A0A422NJS1"/>
<feature type="compositionally biased region" description="Polar residues" evidence="5">
    <location>
        <begin position="168"/>
        <end position="183"/>
    </location>
</feature>
<reference evidence="7 8" key="1">
    <citation type="journal article" date="2018" name="BMC Genomics">
        <title>Genomic comparison of Trypanosoma conorhini and Trypanosoma rangeli to Trypanosoma cruzi strains of high and low virulence.</title>
        <authorList>
            <person name="Bradwell K.R."/>
            <person name="Koparde V.N."/>
            <person name="Matveyev A.V."/>
            <person name="Serrano M.G."/>
            <person name="Alves J.M."/>
            <person name="Parikh H."/>
            <person name="Huang B."/>
            <person name="Lee V."/>
            <person name="Espinosa-Alvarez O."/>
            <person name="Ortiz P.A."/>
            <person name="Costa-Martins A.G."/>
            <person name="Teixeira M.M."/>
            <person name="Buck G.A."/>
        </authorList>
    </citation>
    <scope>NUCLEOTIDE SEQUENCE [LARGE SCALE GENOMIC DNA]</scope>
    <source>
        <strain evidence="7 8">AM80</strain>
    </source>
</reference>
<evidence type="ECO:0000256" key="3">
    <source>
        <dbReference type="ARBA" id="ARBA00022833"/>
    </source>
</evidence>
<feature type="compositionally biased region" description="Basic and acidic residues" evidence="5">
    <location>
        <begin position="223"/>
        <end position="234"/>
    </location>
</feature>